<accession>A0ABV2QKT6</accession>
<dbReference type="InterPro" id="IPR015890">
    <property type="entry name" value="Chorismate_C"/>
</dbReference>
<dbReference type="EMBL" id="JBEPSJ010000001">
    <property type="protein sequence ID" value="MET4581657.1"/>
    <property type="molecule type" value="Genomic_DNA"/>
</dbReference>
<gene>
    <name evidence="2" type="ORF">ABIE21_001147</name>
</gene>
<evidence type="ECO:0000313" key="3">
    <source>
        <dbReference type="Proteomes" id="UP001549257"/>
    </source>
</evidence>
<sequence length="456" mass="47629">MRPTDLPPARVLRHPLGFRVEPAVAWRALLADEPTSFWLDSGQGAGLSYLGAGSRVIGGALVLEQLRVELADAASRVATDEPADAGSRGFGLGWVGWLGYELRGTTVGTPVGHAPKHPVSAMMYAERALEFDHDTGEVTLMALADRWTGDALAWRDATVAALEAATARGAEPSAAPVPAGPAAATAAWAYSDDEYLAMIRACQDAIHSGDAYQLCLTTEAGVAGDFDAFDTYLALRTSSPAHRGGLLRVGGVALLSASPEQFLSISPDGEVVSRPIKGTRRRGATPREDADLAAELLASDKERAENLMIVDLMRNDIGRVSALGSVSVPELFVVESYRHVHQLVSTVRGTLAPGLDAIDAVAACFPAGSMTGAPKRNATLILEALEHRARGIYAGAFGYFSLDGRVDLAMVIRSIVLDAEGATVGAGGGITALSVPEEELDEAKLKAAALLAVLGA</sequence>
<dbReference type="PANTHER" id="PTHR11236:SF18">
    <property type="entry name" value="AMINODEOXYCHORISMATE SYNTHASE"/>
    <property type="match status" value="1"/>
</dbReference>
<dbReference type="Pfam" id="PF00425">
    <property type="entry name" value="Chorismate_bind"/>
    <property type="match status" value="1"/>
</dbReference>
<dbReference type="GO" id="GO:0046820">
    <property type="term" value="F:4-amino-4-deoxychorismate synthase activity"/>
    <property type="evidence" value="ECO:0007669"/>
    <property type="project" value="UniProtKB-EC"/>
</dbReference>
<keyword evidence="2" id="KW-0032">Aminotransferase</keyword>
<dbReference type="SUPFAM" id="SSF56322">
    <property type="entry name" value="ADC synthase"/>
    <property type="match status" value="1"/>
</dbReference>
<keyword evidence="3" id="KW-1185">Reference proteome</keyword>
<protein>
    <submittedName>
        <fullName evidence="2">Para-aminobenzoate synthetase component 1</fullName>
        <ecNumber evidence="2">2.6.1.85</ecNumber>
    </submittedName>
</protein>
<dbReference type="EC" id="2.6.1.85" evidence="2"/>
<dbReference type="InterPro" id="IPR019999">
    <property type="entry name" value="Anth_synth_I-like"/>
</dbReference>
<name>A0ABV2QKT6_9MICO</name>
<keyword evidence="2" id="KW-0808">Transferase</keyword>
<proteinExistence type="predicted"/>
<evidence type="ECO:0000259" key="1">
    <source>
        <dbReference type="Pfam" id="PF00425"/>
    </source>
</evidence>
<feature type="domain" description="Chorismate-utilising enzyme C-terminal" evidence="1">
    <location>
        <begin position="192"/>
        <end position="446"/>
    </location>
</feature>
<evidence type="ECO:0000313" key="2">
    <source>
        <dbReference type="EMBL" id="MET4581657.1"/>
    </source>
</evidence>
<dbReference type="PRINTS" id="PR00095">
    <property type="entry name" value="ANTSNTHASEI"/>
</dbReference>
<dbReference type="InterPro" id="IPR005801">
    <property type="entry name" value="ADC_synthase"/>
</dbReference>
<dbReference type="Gene3D" id="3.60.120.10">
    <property type="entry name" value="Anthranilate synthase"/>
    <property type="match status" value="1"/>
</dbReference>
<reference evidence="2 3" key="1">
    <citation type="submission" date="2024-06" db="EMBL/GenBank/DDBJ databases">
        <title>Sorghum-associated microbial communities from plants grown in Nebraska, USA.</title>
        <authorList>
            <person name="Schachtman D."/>
        </authorList>
    </citation>
    <scope>NUCLEOTIDE SEQUENCE [LARGE SCALE GENOMIC DNA]</scope>
    <source>
        <strain evidence="2 3">2857</strain>
    </source>
</reference>
<dbReference type="Proteomes" id="UP001549257">
    <property type="component" value="Unassembled WGS sequence"/>
</dbReference>
<dbReference type="PANTHER" id="PTHR11236">
    <property type="entry name" value="AMINOBENZOATE/ANTHRANILATE SYNTHASE"/>
    <property type="match status" value="1"/>
</dbReference>
<organism evidence="2 3">
    <name type="scientific">Conyzicola nivalis</name>
    <dbReference type="NCBI Taxonomy" id="1477021"/>
    <lineage>
        <taxon>Bacteria</taxon>
        <taxon>Bacillati</taxon>
        <taxon>Actinomycetota</taxon>
        <taxon>Actinomycetes</taxon>
        <taxon>Micrococcales</taxon>
        <taxon>Microbacteriaceae</taxon>
        <taxon>Conyzicola</taxon>
    </lineage>
</organism>
<dbReference type="RefSeq" id="WP_354023822.1">
    <property type="nucleotide sequence ID" value="NZ_JBEPSJ010000001.1"/>
</dbReference>
<comment type="caution">
    <text evidence="2">The sequence shown here is derived from an EMBL/GenBank/DDBJ whole genome shotgun (WGS) entry which is preliminary data.</text>
</comment>